<dbReference type="Proteomes" id="UP001209701">
    <property type="component" value="Unassembled WGS sequence"/>
</dbReference>
<dbReference type="RefSeq" id="WP_263573952.1">
    <property type="nucleotide sequence ID" value="NZ_JAJIRN010000016.1"/>
</dbReference>
<evidence type="ECO:0008006" key="4">
    <source>
        <dbReference type="Google" id="ProtNLM"/>
    </source>
</evidence>
<gene>
    <name evidence="2" type="ORF">LNV07_25050</name>
</gene>
<comment type="caution">
    <text evidence="2">The sequence shown here is derived from an EMBL/GenBank/DDBJ whole genome shotgun (WGS) entry which is preliminary data.</text>
</comment>
<evidence type="ECO:0000313" key="2">
    <source>
        <dbReference type="EMBL" id="MCV2371372.1"/>
    </source>
</evidence>
<feature type="non-terminal residue" evidence="2">
    <location>
        <position position="1"/>
    </location>
</feature>
<accession>A0ABT2YMS8</accession>
<dbReference type="EMBL" id="JAJIRN010000016">
    <property type="protein sequence ID" value="MCV2371372.1"/>
    <property type="molecule type" value="Genomic_DNA"/>
</dbReference>
<feature type="signal peptide" evidence="1">
    <location>
        <begin position="1"/>
        <end position="29"/>
    </location>
</feature>
<evidence type="ECO:0000256" key="1">
    <source>
        <dbReference type="SAM" id="SignalP"/>
    </source>
</evidence>
<sequence>GVTKPPISMRTPHISACSMLVLSFLVGCASPIDKPLTDASATSVPVTAAVSDLRATEWKTTKVLQNSQGVVQHLGDDKFPGGSLPIHLAQRLGRTLEKVKAQSVVVKTTDVRLSIPGAKLDDFQLATAVGTSGLIAAPVFALLSTTTQNKSASAVFCLNVDGRDYLGNDARLFRYGPEGEMRESIDAAIAMLNKNIAAGVTSTSVACEAGWEGGQPRP</sequence>
<reference evidence="2 3" key="1">
    <citation type="submission" date="2021-11" db="EMBL/GenBank/DDBJ databases">
        <authorList>
            <person name="Liang Q."/>
            <person name="Mou H."/>
            <person name="Liu Z."/>
        </authorList>
    </citation>
    <scope>NUCLEOTIDE SEQUENCE [LARGE SCALE GENOMIC DNA]</scope>
    <source>
        <strain evidence="2 3">CHU3</strain>
    </source>
</reference>
<name>A0ABT2YMS8_9BURK</name>
<keyword evidence="1" id="KW-0732">Signal</keyword>
<evidence type="ECO:0000313" key="3">
    <source>
        <dbReference type="Proteomes" id="UP001209701"/>
    </source>
</evidence>
<protein>
    <recommendedName>
        <fullName evidence="4">Lipoprotein</fullName>
    </recommendedName>
</protein>
<keyword evidence="3" id="KW-1185">Reference proteome</keyword>
<proteinExistence type="predicted"/>
<feature type="chain" id="PRO_5045721136" description="Lipoprotein" evidence="1">
    <location>
        <begin position="30"/>
        <end position="218"/>
    </location>
</feature>
<organism evidence="2 3">
    <name type="scientific">Roseateles oligotrophus</name>
    <dbReference type="NCBI Taxonomy" id="1769250"/>
    <lineage>
        <taxon>Bacteria</taxon>
        <taxon>Pseudomonadati</taxon>
        <taxon>Pseudomonadota</taxon>
        <taxon>Betaproteobacteria</taxon>
        <taxon>Burkholderiales</taxon>
        <taxon>Sphaerotilaceae</taxon>
        <taxon>Roseateles</taxon>
    </lineage>
</organism>